<evidence type="ECO:0000313" key="3">
    <source>
        <dbReference type="Proteomes" id="UP000266841"/>
    </source>
</evidence>
<comment type="caution">
    <text evidence="2">The sequence shown here is derived from an EMBL/GenBank/DDBJ whole genome shotgun (WGS) entry which is preliminary data.</text>
</comment>
<dbReference type="AlphaFoldDB" id="K0S0K4"/>
<organism evidence="2 3">
    <name type="scientific">Thalassiosira oceanica</name>
    <name type="common">Marine diatom</name>
    <dbReference type="NCBI Taxonomy" id="159749"/>
    <lineage>
        <taxon>Eukaryota</taxon>
        <taxon>Sar</taxon>
        <taxon>Stramenopiles</taxon>
        <taxon>Ochrophyta</taxon>
        <taxon>Bacillariophyta</taxon>
        <taxon>Coscinodiscophyceae</taxon>
        <taxon>Thalassiosirophycidae</taxon>
        <taxon>Thalassiosirales</taxon>
        <taxon>Thalassiosiraceae</taxon>
        <taxon>Thalassiosira</taxon>
    </lineage>
</organism>
<keyword evidence="3" id="KW-1185">Reference proteome</keyword>
<dbReference type="EMBL" id="AGNL01024086">
    <property type="protein sequence ID" value="EJK58860.1"/>
    <property type="molecule type" value="Genomic_DNA"/>
</dbReference>
<feature type="region of interest" description="Disordered" evidence="1">
    <location>
        <begin position="80"/>
        <end position="112"/>
    </location>
</feature>
<feature type="compositionally biased region" description="Acidic residues" evidence="1">
    <location>
        <begin position="91"/>
        <end position="104"/>
    </location>
</feature>
<dbReference type="Proteomes" id="UP000266841">
    <property type="component" value="Unassembled WGS sequence"/>
</dbReference>
<feature type="non-terminal residue" evidence="2">
    <location>
        <position position="1"/>
    </location>
</feature>
<evidence type="ECO:0000313" key="2">
    <source>
        <dbReference type="EMBL" id="EJK58860.1"/>
    </source>
</evidence>
<protein>
    <submittedName>
        <fullName evidence="2">Uncharacterized protein</fullName>
    </submittedName>
</protein>
<name>K0S0K4_THAOC</name>
<gene>
    <name evidence="2" type="ORF">THAOC_20981</name>
</gene>
<proteinExistence type="predicted"/>
<evidence type="ECO:0000256" key="1">
    <source>
        <dbReference type="SAM" id="MobiDB-lite"/>
    </source>
</evidence>
<accession>K0S0K4</accession>
<reference evidence="2 3" key="1">
    <citation type="journal article" date="2012" name="Genome Biol.">
        <title>Genome and low-iron response of an oceanic diatom adapted to chronic iron limitation.</title>
        <authorList>
            <person name="Lommer M."/>
            <person name="Specht M."/>
            <person name="Roy A.S."/>
            <person name="Kraemer L."/>
            <person name="Andreson R."/>
            <person name="Gutowska M.A."/>
            <person name="Wolf J."/>
            <person name="Bergner S.V."/>
            <person name="Schilhabel M.B."/>
            <person name="Klostermeier U.C."/>
            <person name="Beiko R.G."/>
            <person name="Rosenstiel P."/>
            <person name="Hippler M."/>
            <person name="Laroche J."/>
        </authorList>
    </citation>
    <scope>NUCLEOTIDE SEQUENCE [LARGE SCALE GENOMIC DNA]</scope>
    <source>
        <strain evidence="2 3">CCMP1005</strain>
    </source>
</reference>
<sequence>AGSPPRDWAYLAKGDNSEAVIISGPSDRQLERCFGYSADRPKSLEFGQVVGVRSWTCGRIGFRQVFGVLSSGGWAEGEMGVVDGRDRSDDENTMEAVQAEEDGDCTGGNPSRKLEAVGIRYEHMTSARR</sequence>